<proteinExistence type="predicted"/>
<dbReference type="AlphaFoldDB" id="A0AA36GRJ4"/>
<gene>
    <name evidence="3" type="ORF">CYNAS_LOCUS8917</name>
</gene>
<sequence>MEKNHRHPAPHSMSLCLLTKTTCGFCGFSYQNHDDLIAHIEYSHIPAITSAKMATPNPSDASRKVNISTLSEVCRLFTTPYNPAPCTKEEPVRLTFNHYQRSRLVQRSTPTSRDVSPCPIEGCGMVLESNDEWRTHLRCFHGLPEKVQLTDISNTSGRPHFVEQQSFRCVTCRKYFRTERRFTEHKEKCHKKRELTVTDAKTLPEKAPQEKDIILIKAEPDDDIFESSSPVIEEKPSVPETLIKEEPCDDQEKQIATETVQAQTIAEVQPIAPPSEQMFTNAPTSGHHLRQLLMQHRRTLMEDELNQNDQEKPE</sequence>
<keyword evidence="1" id="KW-0479">Metal-binding</keyword>
<dbReference type="EMBL" id="CATQJL010000223">
    <property type="protein sequence ID" value="CAJ0596934.1"/>
    <property type="molecule type" value="Genomic_DNA"/>
</dbReference>
<comment type="caution">
    <text evidence="3">The sequence shown here is derived from an EMBL/GenBank/DDBJ whole genome shotgun (WGS) entry which is preliminary data.</text>
</comment>
<evidence type="ECO:0000256" key="1">
    <source>
        <dbReference type="PROSITE-ProRule" id="PRU00042"/>
    </source>
</evidence>
<dbReference type="GO" id="GO:0008270">
    <property type="term" value="F:zinc ion binding"/>
    <property type="evidence" value="ECO:0007669"/>
    <property type="project" value="UniProtKB-KW"/>
</dbReference>
<reference evidence="3" key="1">
    <citation type="submission" date="2023-07" db="EMBL/GenBank/DDBJ databases">
        <authorList>
            <consortium name="CYATHOMIX"/>
        </authorList>
    </citation>
    <scope>NUCLEOTIDE SEQUENCE</scope>
    <source>
        <strain evidence="3">N/A</strain>
    </source>
</reference>
<feature type="domain" description="C2H2-type" evidence="2">
    <location>
        <begin position="167"/>
        <end position="195"/>
    </location>
</feature>
<dbReference type="PROSITE" id="PS00028">
    <property type="entry name" value="ZINC_FINGER_C2H2_1"/>
    <property type="match status" value="2"/>
</dbReference>
<evidence type="ECO:0000313" key="4">
    <source>
        <dbReference type="Proteomes" id="UP001176961"/>
    </source>
</evidence>
<protein>
    <recommendedName>
        <fullName evidence="2">C2H2-type domain-containing protein</fullName>
    </recommendedName>
</protein>
<dbReference type="Proteomes" id="UP001176961">
    <property type="component" value="Unassembled WGS sequence"/>
</dbReference>
<keyword evidence="1" id="KW-0863">Zinc-finger</keyword>
<dbReference type="SMART" id="SM00355">
    <property type="entry name" value="ZnF_C2H2"/>
    <property type="match status" value="3"/>
</dbReference>
<organism evidence="3 4">
    <name type="scientific">Cylicocyclus nassatus</name>
    <name type="common">Nematode worm</name>
    <dbReference type="NCBI Taxonomy" id="53992"/>
    <lineage>
        <taxon>Eukaryota</taxon>
        <taxon>Metazoa</taxon>
        <taxon>Ecdysozoa</taxon>
        <taxon>Nematoda</taxon>
        <taxon>Chromadorea</taxon>
        <taxon>Rhabditida</taxon>
        <taxon>Rhabditina</taxon>
        <taxon>Rhabditomorpha</taxon>
        <taxon>Strongyloidea</taxon>
        <taxon>Strongylidae</taxon>
        <taxon>Cylicocyclus</taxon>
    </lineage>
</organism>
<accession>A0AA36GRJ4</accession>
<evidence type="ECO:0000259" key="2">
    <source>
        <dbReference type="PROSITE" id="PS50157"/>
    </source>
</evidence>
<name>A0AA36GRJ4_CYLNA</name>
<keyword evidence="4" id="KW-1185">Reference proteome</keyword>
<evidence type="ECO:0000313" key="3">
    <source>
        <dbReference type="EMBL" id="CAJ0596934.1"/>
    </source>
</evidence>
<keyword evidence="1" id="KW-0862">Zinc</keyword>
<dbReference type="InterPro" id="IPR013087">
    <property type="entry name" value="Znf_C2H2_type"/>
</dbReference>
<dbReference type="PROSITE" id="PS50157">
    <property type="entry name" value="ZINC_FINGER_C2H2_2"/>
    <property type="match status" value="1"/>
</dbReference>